<dbReference type="SUPFAM" id="SSF46955">
    <property type="entry name" value="Putative DNA-binding domain"/>
    <property type="match status" value="1"/>
</dbReference>
<dbReference type="Proteomes" id="UP001152798">
    <property type="component" value="Chromosome 6"/>
</dbReference>
<dbReference type="OrthoDB" id="3938623at2759"/>
<reference evidence="4" key="1">
    <citation type="submission" date="2022-01" db="EMBL/GenBank/DDBJ databases">
        <authorList>
            <person name="King R."/>
        </authorList>
    </citation>
    <scope>NUCLEOTIDE SEQUENCE</scope>
</reference>
<feature type="compositionally biased region" description="Pro residues" evidence="2">
    <location>
        <begin position="546"/>
        <end position="562"/>
    </location>
</feature>
<dbReference type="CDD" id="cd21079">
    <property type="entry name" value="DHD_Ski_Sno"/>
    <property type="match status" value="1"/>
</dbReference>
<dbReference type="InterPro" id="IPR009061">
    <property type="entry name" value="DNA-bd_dom_put_sf"/>
</dbReference>
<keyword evidence="5" id="KW-1185">Reference proteome</keyword>
<dbReference type="InterPro" id="IPR014890">
    <property type="entry name" value="c-SKI_SMAD4-bd_dom"/>
</dbReference>
<sequence length="637" mass="71622">METLMGQVYNPHLKRVLKTYQLSAPKSLQGPSTVLQEVGKIEAAATPPPAPVQAVPILTAPDRSPSERCETLLEGESITCFLVGGEKRLCLPQILNSILRDFTLHQINQVCDDLQIFCSRCNPEQLDELKETGILPKTAPSCGLITKTDAERLCSTLLHRPLMTHRLPKVTLSFKVYHECFGKCKGLCMPEIYADSDARCIECLECRGLMSPRHFVCHSHRPPENRTCHWGFDSANWRAYLLLCQDQPEIEVREKLLDLFKQQHLENNMLKQVIESMGGRTDWDRIEEEEVVAAKKLKLSDDYVPGPPPPYIPPQYDFQYYTWIDPYVRSAFRPWHTFAQIDENKSNFRDSIPAYLNHEPPVLLHPERVVPMSESERFERSYQPNVALAPRSTIENRRTEIQPEIVRTVEEKPAPVRAHKPLFHPEIELSTDTDDSASEHHESGGSAVEQVAAVFAALSDAKETTRQLVVGLVERLAGRLDSIEAENKRLLKDNVSLLQQINKAKESRSKGLPSKKEPEDKNEIETDLKPSCSDTKPVLIKSPAPAESPPPTLPKEPAPSPSKPEIITTKVEDKPEQPSSESAECQPIEPVEPCDNKESSVGSREPPKEQTHRTIVRSSPVSVITSPTSIKIEPPCE</sequence>
<dbReference type="InterPro" id="IPR037000">
    <property type="entry name" value="Ski_DNA-bd_sf"/>
</dbReference>
<feature type="compositionally biased region" description="Low complexity" evidence="2">
    <location>
        <begin position="616"/>
        <end position="630"/>
    </location>
</feature>
<dbReference type="Pfam" id="PF02437">
    <property type="entry name" value="Ski_Sno_DHD"/>
    <property type="match status" value="1"/>
</dbReference>
<dbReference type="GO" id="GO:0046332">
    <property type="term" value="F:SMAD binding"/>
    <property type="evidence" value="ECO:0007669"/>
    <property type="project" value="InterPro"/>
</dbReference>
<dbReference type="FunFam" id="3.10.260.20:FF:000002">
    <property type="entry name" value="SKI-like oncogene a"/>
    <property type="match status" value="1"/>
</dbReference>
<evidence type="ECO:0000256" key="1">
    <source>
        <dbReference type="ARBA" id="ARBA00009513"/>
    </source>
</evidence>
<comment type="similarity">
    <text evidence="1">Belongs to the SKI family.</text>
</comment>
<dbReference type="SUPFAM" id="SSF63763">
    <property type="entry name" value="SAND domain-like"/>
    <property type="match status" value="1"/>
</dbReference>
<dbReference type="EMBL" id="OV725082">
    <property type="protein sequence ID" value="CAH1405841.1"/>
    <property type="molecule type" value="Genomic_DNA"/>
</dbReference>
<evidence type="ECO:0000313" key="5">
    <source>
        <dbReference type="Proteomes" id="UP001152798"/>
    </source>
</evidence>
<protein>
    <recommendedName>
        <fullName evidence="3">c-SKI SMAD4-binding domain-containing protein</fullName>
    </recommendedName>
</protein>
<dbReference type="InterPro" id="IPR023216">
    <property type="entry name" value="Tscrpt_reg_SKI_SnoN"/>
</dbReference>
<dbReference type="GO" id="GO:0030514">
    <property type="term" value="P:negative regulation of BMP signaling pathway"/>
    <property type="evidence" value="ECO:0007669"/>
    <property type="project" value="TreeGrafter"/>
</dbReference>
<proteinExistence type="inferred from homology"/>
<dbReference type="GO" id="GO:0005737">
    <property type="term" value="C:cytoplasm"/>
    <property type="evidence" value="ECO:0007669"/>
    <property type="project" value="TreeGrafter"/>
</dbReference>
<dbReference type="PANTHER" id="PTHR10005">
    <property type="entry name" value="SKI ONCOGENE-RELATED"/>
    <property type="match status" value="1"/>
</dbReference>
<feature type="region of interest" description="Disordered" evidence="2">
    <location>
        <begin position="503"/>
        <end position="637"/>
    </location>
</feature>
<feature type="domain" description="c-SKI SMAD4-binding" evidence="3">
    <location>
        <begin position="173"/>
        <end position="265"/>
    </location>
</feature>
<dbReference type="GO" id="GO:0000981">
    <property type="term" value="F:DNA-binding transcription factor activity, RNA polymerase II-specific"/>
    <property type="evidence" value="ECO:0007669"/>
    <property type="project" value="TreeGrafter"/>
</dbReference>
<dbReference type="InterPro" id="IPR003380">
    <property type="entry name" value="SKI/SNO/DAC"/>
</dbReference>
<evidence type="ECO:0000256" key="2">
    <source>
        <dbReference type="SAM" id="MobiDB-lite"/>
    </source>
</evidence>
<gene>
    <name evidence="4" type="ORF">NEZAVI_LOCUS13923</name>
</gene>
<dbReference type="Gene3D" id="3.10.390.10">
    <property type="entry name" value="SAND domain-like"/>
    <property type="match status" value="1"/>
</dbReference>
<dbReference type="SMART" id="SM01046">
    <property type="entry name" value="c-SKI_SMAD_bind"/>
    <property type="match status" value="1"/>
</dbReference>
<organism evidence="4 5">
    <name type="scientific">Nezara viridula</name>
    <name type="common">Southern green stink bug</name>
    <name type="synonym">Cimex viridulus</name>
    <dbReference type="NCBI Taxonomy" id="85310"/>
    <lineage>
        <taxon>Eukaryota</taxon>
        <taxon>Metazoa</taxon>
        <taxon>Ecdysozoa</taxon>
        <taxon>Arthropoda</taxon>
        <taxon>Hexapoda</taxon>
        <taxon>Insecta</taxon>
        <taxon>Pterygota</taxon>
        <taxon>Neoptera</taxon>
        <taxon>Paraneoptera</taxon>
        <taxon>Hemiptera</taxon>
        <taxon>Heteroptera</taxon>
        <taxon>Panheteroptera</taxon>
        <taxon>Pentatomomorpha</taxon>
        <taxon>Pentatomoidea</taxon>
        <taxon>Pentatomidae</taxon>
        <taxon>Pentatominae</taxon>
        <taxon>Nezara</taxon>
    </lineage>
</organism>
<name>A0A9P0HPI7_NEZVI</name>
<accession>A0A9P0HPI7</accession>
<dbReference type="GO" id="GO:0005667">
    <property type="term" value="C:transcription regulator complex"/>
    <property type="evidence" value="ECO:0007669"/>
    <property type="project" value="TreeGrafter"/>
</dbReference>
<dbReference type="InterPro" id="IPR010919">
    <property type="entry name" value="SAND-like_dom_sf"/>
</dbReference>
<dbReference type="AlphaFoldDB" id="A0A9P0HPI7"/>
<feature type="compositionally biased region" description="Basic and acidic residues" evidence="2">
    <location>
        <begin position="503"/>
        <end position="528"/>
    </location>
</feature>
<dbReference type="Gene3D" id="3.10.260.20">
    <property type="entry name" value="Ski"/>
    <property type="match status" value="1"/>
</dbReference>
<dbReference type="GO" id="GO:0005634">
    <property type="term" value="C:nucleus"/>
    <property type="evidence" value="ECO:0007669"/>
    <property type="project" value="TreeGrafter"/>
</dbReference>
<dbReference type="PANTHER" id="PTHR10005:SF25">
    <property type="entry name" value="SNO ONCOGENE, ISOFORM B"/>
    <property type="match status" value="1"/>
</dbReference>
<dbReference type="GO" id="GO:0000978">
    <property type="term" value="F:RNA polymerase II cis-regulatory region sequence-specific DNA binding"/>
    <property type="evidence" value="ECO:0007669"/>
    <property type="project" value="TreeGrafter"/>
</dbReference>
<evidence type="ECO:0000259" key="3">
    <source>
        <dbReference type="SMART" id="SM01046"/>
    </source>
</evidence>
<dbReference type="Pfam" id="PF08782">
    <property type="entry name" value="c-SKI_SMAD_bind"/>
    <property type="match status" value="1"/>
</dbReference>
<evidence type="ECO:0000313" key="4">
    <source>
        <dbReference type="EMBL" id="CAH1405841.1"/>
    </source>
</evidence>